<evidence type="ECO:0000313" key="3">
    <source>
        <dbReference type="EMBL" id="QDA61180.1"/>
    </source>
</evidence>
<protein>
    <recommendedName>
        <fullName evidence="2">SPW repeat-containing integral membrane domain-containing protein</fullName>
    </recommendedName>
</protein>
<feature type="domain" description="SPW repeat-containing integral membrane" evidence="2">
    <location>
        <begin position="11"/>
        <end position="111"/>
    </location>
</feature>
<dbReference type="EMBL" id="CP040896">
    <property type="protein sequence ID" value="QDA61180.1"/>
    <property type="molecule type" value="Genomic_DNA"/>
</dbReference>
<keyword evidence="1" id="KW-1133">Transmembrane helix</keyword>
<evidence type="ECO:0000313" key="4">
    <source>
        <dbReference type="Proteomes" id="UP000305398"/>
    </source>
</evidence>
<keyword evidence="1" id="KW-0472">Membrane</keyword>
<reference evidence="3 4" key="1">
    <citation type="submission" date="2019-06" db="EMBL/GenBank/DDBJ databases">
        <authorList>
            <person name="Srinivasan S."/>
        </authorList>
    </citation>
    <scope>NUCLEOTIDE SEQUENCE [LARGE SCALE GENOMIC DNA]</scope>
    <source>
        <strain evidence="3 4">17J68-5</strain>
    </source>
</reference>
<keyword evidence="4" id="KW-1185">Reference proteome</keyword>
<dbReference type="KEGG" id="hyj:FHG12_14190"/>
<sequence>MNKPITRFQHGFADYAYAPLAAAAPRLFGFEKEKTATLLCQILGGGVLLNTLFTRAEWGAVKTIPFKVHLATDVIAGALTMAAPWLFGFAKNKPARNTFLALGGTSLVAGLITQPEEMPENQ</sequence>
<accession>A0A5B8A1I1</accession>
<dbReference type="OrthoDB" id="129082at2"/>
<keyword evidence="1" id="KW-0812">Transmembrane</keyword>
<dbReference type="AlphaFoldDB" id="A0A5B8A1I1"/>
<dbReference type="Proteomes" id="UP000305398">
    <property type="component" value="Chromosome"/>
</dbReference>
<dbReference type="RefSeq" id="WP_139516354.1">
    <property type="nucleotide sequence ID" value="NZ_CP040896.1"/>
</dbReference>
<organism evidence="3 4">
    <name type="scientific">Hymenobacter jejuensis</name>
    <dbReference type="NCBI Taxonomy" id="2502781"/>
    <lineage>
        <taxon>Bacteria</taxon>
        <taxon>Pseudomonadati</taxon>
        <taxon>Bacteroidota</taxon>
        <taxon>Cytophagia</taxon>
        <taxon>Cytophagales</taxon>
        <taxon>Hymenobacteraceae</taxon>
        <taxon>Hymenobacter</taxon>
    </lineage>
</organism>
<feature type="transmembrane region" description="Helical" evidence="1">
    <location>
        <begin position="68"/>
        <end position="87"/>
    </location>
</feature>
<proteinExistence type="predicted"/>
<dbReference type="InterPro" id="IPR005530">
    <property type="entry name" value="SPW"/>
</dbReference>
<evidence type="ECO:0000256" key="1">
    <source>
        <dbReference type="SAM" id="Phobius"/>
    </source>
</evidence>
<feature type="transmembrane region" description="Helical" evidence="1">
    <location>
        <begin position="36"/>
        <end position="56"/>
    </location>
</feature>
<evidence type="ECO:0000259" key="2">
    <source>
        <dbReference type="Pfam" id="PF03779"/>
    </source>
</evidence>
<name>A0A5B8A1I1_9BACT</name>
<gene>
    <name evidence="3" type="ORF">FHG12_14190</name>
</gene>
<dbReference type="Pfam" id="PF03779">
    <property type="entry name" value="SPW"/>
    <property type="match status" value="1"/>
</dbReference>